<dbReference type="EC" id="3.5.2.3" evidence="4"/>
<dbReference type="InterPro" id="IPR011059">
    <property type="entry name" value="Metal-dep_hydrolase_composite"/>
</dbReference>
<gene>
    <name evidence="4" type="primary">pyrC</name>
    <name evidence="6" type="ORF">HA299_02290</name>
</gene>
<feature type="binding site" evidence="4">
    <location>
        <position position="308"/>
    </location>
    <ligand>
        <name>Zn(2+)</name>
        <dbReference type="ChEBI" id="CHEBI:29105"/>
        <label>1</label>
    </ligand>
</feature>
<comment type="pathway">
    <text evidence="4">Pyrimidine metabolism; UMP biosynthesis via de novo pathway; (S)-dihydroorotate from bicarbonate: step 3/3.</text>
</comment>
<dbReference type="InterPro" id="IPR032466">
    <property type="entry name" value="Metal_Hydrolase"/>
</dbReference>
<comment type="caution">
    <text evidence="4">Lacks conserved residue(s) required for the propagation of feature annotation.</text>
</comment>
<proteinExistence type="inferred from homology"/>
<keyword evidence="2 4" id="KW-0378">Hydrolase</keyword>
<dbReference type="InterPro" id="IPR002195">
    <property type="entry name" value="Dihydroorotase_CS"/>
</dbReference>
<dbReference type="GO" id="GO:0004038">
    <property type="term" value="F:allantoinase activity"/>
    <property type="evidence" value="ECO:0007669"/>
    <property type="project" value="TreeGrafter"/>
</dbReference>
<keyword evidence="3 4" id="KW-0665">Pyrimidine biosynthesis</keyword>
<evidence type="ECO:0000256" key="1">
    <source>
        <dbReference type="ARBA" id="ARBA00022723"/>
    </source>
</evidence>
<dbReference type="PROSITE" id="PS00482">
    <property type="entry name" value="DIHYDROOROTASE_1"/>
    <property type="match status" value="1"/>
</dbReference>
<feature type="domain" description="Amidohydrolase-related" evidence="5">
    <location>
        <begin position="52"/>
        <end position="390"/>
    </location>
</feature>
<dbReference type="GO" id="GO:0004151">
    <property type="term" value="F:dihydroorotase activity"/>
    <property type="evidence" value="ECO:0007669"/>
    <property type="project" value="UniProtKB-UniRule"/>
</dbReference>
<evidence type="ECO:0000313" key="7">
    <source>
        <dbReference type="Proteomes" id="UP000600363"/>
    </source>
</evidence>
<evidence type="ECO:0000313" key="6">
    <source>
        <dbReference type="EMBL" id="HIH69441.1"/>
    </source>
</evidence>
<organism evidence="6 7">
    <name type="scientific">Methermicoccus shengliensis</name>
    <dbReference type="NCBI Taxonomy" id="660064"/>
    <lineage>
        <taxon>Archaea</taxon>
        <taxon>Methanobacteriati</taxon>
        <taxon>Methanobacteriota</taxon>
        <taxon>Stenosarchaea group</taxon>
        <taxon>Methanomicrobia</taxon>
        <taxon>Methanosarcinales</taxon>
        <taxon>Methermicoccaceae</taxon>
        <taxon>Methermicoccus</taxon>
    </lineage>
</organism>
<evidence type="ECO:0000256" key="3">
    <source>
        <dbReference type="ARBA" id="ARBA00022975"/>
    </source>
</evidence>
<comment type="caution">
    <text evidence="6">The sequence shown here is derived from an EMBL/GenBank/DDBJ whole genome shotgun (WGS) entry which is preliminary data.</text>
</comment>
<comment type="similarity">
    <text evidence="4">Belongs to the metallo-dependent hydrolases superfamily. DHOase family. Class I DHOase subfamily.</text>
</comment>
<evidence type="ECO:0000256" key="4">
    <source>
        <dbReference type="HAMAP-Rule" id="MF_00220"/>
    </source>
</evidence>
<feature type="binding site" evidence="4">
    <location>
        <position position="312"/>
    </location>
    <ligand>
        <name>substrate</name>
    </ligand>
</feature>
<dbReference type="RefSeq" id="WP_042685290.1">
    <property type="nucleotide sequence ID" value="NZ_DUIH01000009.1"/>
</dbReference>
<dbReference type="UniPathway" id="UPA00070">
    <property type="reaction ID" value="UER00117"/>
</dbReference>
<dbReference type="Gene3D" id="2.30.40.10">
    <property type="entry name" value="Urease, subunit C, domain 1"/>
    <property type="match status" value="1"/>
</dbReference>
<dbReference type="Proteomes" id="UP000600363">
    <property type="component" value="Unassembled WGS sequence"/>
</dbReference>
<dbReference type="SUPFAM" id="SSF51556">
    <property type="entry name" value="Metallo-dependent hydrolases"/>
    <property type="match status" value="1"/>
</dbReference>
<comment type="function">
    <text evidence="4">Catalyzes the reversible cyclization of carbamoyl aspartate to dihydroorotate.</text>
</comment>
<evidence type="ECO:0000259" key="5">
    <source>
        <dbReference type="Pfam" id="PF01979"/>
    </source>
</evidence>
<dbReference type="HAMAP" id="MF_00220_A">
    <property type="entry name" value="PyrC_classI_A"/>
    <property type="match status" value="1"/>
</dbReference>
<feature type="binding site" evidence="4">
    <location>
        <position position="147"/>
    </location>
    <ligand>
        <name>Zn(2+)</name>
        <dbReference type="ChEBI" id="CHEBI:29105"/>
        <label>1</label>
    </ligand>
</feature>
<dbReference type="InterPro" id="IPR006680">
    <property type="entry name" value="Amidohydro-rel"/>
</dbReference>
<dbReference type="NCBIfam" id="NF002668">
    <property type="entry name" value="PRK02382.1"/>
    <property type="match status" value="1"/>
</dbReference>
<dbReference type="EMBL" id="DUIH01000009">
    <property type="protein sequence ID" value="HIH69441.1"/>
    <property type="molecule type" value="Genomic_DNA"/>
</dbReference>
<sequence>MLDLVIRGAKVFCEGELRELEIAVRDGKIVKLARAVPHEQAEVEVNARGLVALPGGIDVHVHFRDPGHTHKESWYTGSCAAAAGGITTVIDQPNTTPPTVDGRSFKKKLRRARRLSIVDFGINGGVVEDNMEKLDVLAHAGVMAFGEIFMGESTNARALEMEVLKAALEEIARLGLPACVHAEDMRTIERCEPEARGDQTMYHMLARPPAAEARAVMDVVNIARSIGGLRLHICHVSTRDGVGMVRNAKYIGMRASCEVTPHHLLLSEVHAQRLGSRAKVNPPLRSEEHVRALWAALRSGTIDVLASDHAPHTLAEKEQHVFDAPSGLPGVETLLPLMLMCVRENRLSLHRLVDALCTRPASLFGIEGKGRIALGYDADIALFDMKRPEKIDAEVLHSKAGWSPFEGMEAVFPMLTVSRGEVVFDRIRNEDVVGEKGRGRWVIPGGCGDGAQYGDGDGAQ</sequence>
<dbReference type="GO" id="GO:0005737">
    <property type="term" value="C:cytoplasm"/>
    <property type="evidence" value="ECO:0007669"/>
    <property type="project" value="TreeGrafter"/>
</dbReference>
<protein>
    <recommendedName>
        <fullName evidence="4">Dihydroorotase</fullName>
        <shortName evidence="4">DHOase</shortName>
        <ecNumber evidence="4">3.5.2.3</ecNumber>
    </recommendedName>
</protein>
<feature type="binding site" evidence="4">
    <location>
        <position position="181"/>
    </location>
    <ligand>
        <name>Zn(2+)</name>
        <dbReference type="ChEBI" id="CHEBI:29105"/>
        <label>2</label>
    </ligand>
</feature>
<dbReference type="SUPFAM" id="SSF51338">
    <property type="entry name" value="Composite domain of metallo-dependent hydrolases"/>
    <property type="match status" value="1"/>
</dbReference>
<name>A0A832RXY9_9EURY</name>
<evidence type="ECO:0000256" key="2">
    <source>
        <dbReference type="ARBA" id="ARBA00022801"/>
    </source>
</evidence>
<dbReference type="AlphaFoldDB" id="A0A832RXY9"/>
<feature type="binding site" evidence="4">
    <location>
        <position position="235"/>
    </location>
    <ligand>
        <name>Zn(2+)</name>
        <dbReference type="ChEBI" id="CHEBI:29105"/>
        <label>2</label>
    </ligand>
</feature>
<dbReference type="GO" id="GO:0008270">
    <property type="term" value="F:zinc ion binding"/>
    <property type="evidence" value="ECO:0007669"/>
    <property type="project" value="UniProtKB-UniRule"/>
</dbReference>
<feature type="binding site" evidence="4">
    <location>
        <position position="147"/>
    </location>
    <ligand>
        <name>Zn(2+)</name>
        <dbReference type="ChEBI" id="CHEBI:29105"/>
        <label>2</label>
    </ligand>
</feature>
<dbReference type="PROSITE" id="PS00483">
    <property type="entry name" value="DIHYDROOROTASE_2"/>
    <property type="match status" value="1"/>
</dbReference>
<dbReference type="PANTHER" id="PTHR43668">
    <property type="entry name" value="ALLANTOINASE"/>
    <property type="match status" value="1"/>
</dbReference>
<reference evidence="6" key="1">
    <citation type="journal article" date="2020" name="bioRxiv">
        <title>A rank-normalized archaeal taxonomy based on genome phylogeny resolves widespread incomplete and uneven classifications.</title>
        <authorList>
            <person name="Rinke C."/>
            <person name="Chuvochina M."/>
            <person name="Mussig A.J."/>
            <person name="Chaumeil P.-A."/>
            <person name="Waite D.W."/>
            <person name="Whitman W.B."/>
            <person name="Parks D.H."/>
            <person name="Hugenholtz P."/>
        </authorList>
    </citation>
    <scope>NUCLEOTIDE SEQUENCE</scope>
    <source>
        <strain evidence="6">UBA12518</strain>
    </source>
</reference>
<feature type="binding site" evidence="4">
    <location>
        <position position="62"/>
    </location>
    <ligand>
        <name>Zn(2+)</name>
        <dbReference type="ChEBI" id="CHEBI:29105"/>
        <label>1</label>
    </ligand>
</feature>
<dbReference type="InterPro" id="IPR004722">
    <property type="entry name" value="DHOase"/>
</dbReference>
<dbReference type="GO" id="GO:0044205">
    <property type="term" value="P:'de novo' UMP biosynthetic process"/>
    <property type="evidence" value="ECO:0007669"/>
    <property type="project" value="UniProtKB-UniRule"/>
</dbReference>
<dbReference type="Gene3D" id="3.20.20.140">
    <property type="entry name" value="Metal-dependent hydrolases"/>
    <property type="match status" value="1"/>
</dbReference>
<dbReference type="Pfam" id="PF01979">
    <property type="entry name" value="Amidohydro_1"/>
    <property type="match status" value="1"/>
</dbReference>
<feature type="binding site" evidence="4">
    <location>
        <position position="60"/>
    </location>
    <ligand>
        <name>Zn(2+)</name>
        <dbReference type="ChEBI" id="CHEBI:29105"/>
        <label>1</label>
    </ligand>
</feature>
<feature type="binding site" evidence="4">
    <location>
        <begin position="62"/>
        <end position="64"/>
    </location>
    <ligand>
        <name>substrate</name>
    </ligand>
</feature>
<keyword evidence="4" id="KW-0862">Zinc</keyword>
<dbReference type="InterPro" id="IPR050138">
    <property type="entry name" value="DHOase/Allantoinase_Hydrolase"/>
</dbReference>
<comment type="cofactor">
    <cofactor evidence="4">
        <name>Zn(2+)</name>
        <dbReference type="ChEBI" id="CHEBI:29105"/>
    </cofactor>
    <text evidence="4">Binds 2 Zn(2+) ions per subunit.</text>
</comment>
<feature type="active site" evidence="4">
    <location>
        <position position="308"/>
    </location>
</feature>
<dbReference type="PANTHER" id="PTHR43668:SF2">
    <property type="entry name" value="ALLANTOINASE"/>
    <property type="match status" value="1"/>
</dbReference>
<keyword evidence="1 4" id="KW-0479">Metal-binding</keyword>
<dbReference type="NCBIfam" id="TIGR00857">
    <property type="entry name" value="pyrC_multi"/>
    <property type="match status" value="1"/>
</dbReference>
<accession>A0A832RXY9</accession>
<dbReference type="GO" id="GO:0006145">
    <property type="term" value="P:purine nucleobase catabolic process"/>
    <property type="evidence" value="ECO:0007669"/>
    <property type="project" value="TreeGrafter"/>
</dbReference>
<comment type="catalytic activity">
    <reaction evidence="4">
        <text>(S)-dihydroorotate + H2O = N-carbamoyl-L-aspartate + H(+)</text>
        <dbReference type="Rhea" id="RHEA:24296"/>
        <dbReference type="ChEBI" id="CHEBI:15377"/>
        <dbReference type="ChEBI" id="CHEBI:15378"/>
        <dbReference type="ChEBI" id="CHEBI:30864"/>
        <dbReference type="ChEBI" id="CHEBI:32814"/>
        <dbReference type="EC" id="3.5.2.3"/>
    </reaction>
</comment>
<feature type="binding site" evidence="4">
    <location>
        <position position="94"/>
    </location>
    <ligand>
        <name>substrate</name>
    </ligand>
</feature>
<dbReference type="CDD" id="cd01318">
    <property type="entry name" value="DHOase_IIb"/>
    <property type="match status" value="1"/>
</dbReference>